<evidence type="ECO:0000256" key="3">
    <source>
        <dbReference type="ARBA" id="ARBA00010447"/>
    </source>
</evidence>
<dbReference type="InterPro" id="IPR015421">
    <property type="entry name" value="PyrdxlP-dep_Trfase_major"/>
</dbReference>
<dbReference type="InterPro" id="IPR015422">
    <property type="entry name" value="PyrdxlP-dep_Trfase_small"/>
</dbReference>
<dbReference type="InterPro" id="IPR010970">
    <property type="entry name" value="Cys_dSase_SufS"/>
</dbReference>
<dbReference type="InterPro" id="IPR015424">
    <property type="entry name" value="PyrdxlP-dep_Trfase"/>
</dbReference>
<comment type="catalytic activity">
    <reaction evidence="8">
        <text>(sulfur carrier)-H + L-cysteine = (sulfur carrier)-SH + L-alanine</text>
        <dbReference type="Rhea" id="RHEA:43892"/>
        <dbReference type="Rhea" id="RHEA-COMP:14737"/>
        <dbReference type="Rhea" id="RHEA-COMP:14739"/>
        <dbReference type="ChEBI" id="CHEBI:29917"/>
        <dbReference type="ChEBI" id="CHEBI:35235"/>
        <dbReference type="ChEBI" id="CHEBI:57972"/>
        <dbReference type="ChEBI" id="CHEBI:64428"/>
        <dbReference type="EC" id="2.8.1.7"/>
    </reaction>
</comment>
<dbReference type="EMBL" id="JSVA01000018">
    <property type="protein sequence ID" value="KOF01769.1"/>
    <property type="molecule type" value="Genomic_DNA"/>
</dbReference>
<dbReference type="Proteomes" id="UP000036908">
    <property type="component" value="Unassembled WGS sequence"/>
</dbReference>
<dbReference type="PIRSF" id="PIRSF005572">
    <property type="entry name" value="NifS"/>
    <property type="match status" value="1"/>
</dbReference>
<dbReference type="GO" id="GO:0031071">
    <property type="term" value="F:cysteine desulfurase activity"/>
    <property type="evidence" value="ECO:0007669"/>
    <property type="project" value="UniProtKB-EC"/>
</dbReference>
<keyword evidence="11" id="KW-1185">Reference proteome</keyword>
<evidence type="ECO:0000256" key="2">
    <source>
        <dbReference type="ARBA" id="ARBA00002824"/>
    </source>
</evidence>
<dbReference type="PANTHER" id="PTHR43586:SF8">
    <property type="entry name" value="CYSTEINE DESULFURASE 1, CHLOROPLASTIC"/>
    <property type="match status" value="1"/>
</dbReference>
<evidence type="ECO:0000313" key="11">
    <source>
        <dbReference type="Proteomes" id="UP000036908"/>
    </source>
</evidence>
<evidence type="ECO:0000256" key="6">
    <source>
        <dbReference type="ARBA" id="ARBA00022679"/>
    </source>
</evidence>
<evidence type="ECO:0000256" key="7">
    <source>
        <dbReference type="ARBA" id="ARBA00022898"/>
    </source>
</evidence>
<sequence>MAQTLEKHTLDIQKIRAQFPVLHQEVNGKPLIYFDNAATNQKPKRVIDALVKYYEHDNANIHRGAHALAARATEAFENTRVSVQKFINANEPEEIIFTKGTSESINLVASSWGRKFLNPGDEVLISTLEHHSNIVPWQMICEERGAELKVMPINEAGEIIIEALDELITEKTKMVAFNHASNSLGTINPVKHIVDKAHAVGAKVLVDGAQASSHLAVDVQALNADFYAFSAHKMYGPTGLGVLYGKRDILEKTPPYQGGGEMIKEVSFGKTTYNDIPYKFEAGTPDIANVIAFNEAILFINELGKENIAAYENELLAYATDKITQIEGVKLIGTAKEKVSVLSFEVEGIHHFDLGMWLDAKGVAVRTGHHCTQPLMDHYCIEGTVRASFSVYNTIEEIDAFIEALKSTISKFKK</sequence>
<dbReference type="EC" id="2.8.1.7" evidence="4"/>
<keyword evidence="7" id="KW-0663">Pyridoxal phosphate</keyword>
<dbReference type="NCBIfam" id="TIGR01979">
    <property type="entry name" value="sufS"/>
    <property type="match status" value="1"/>
</dbReference>
<comment type="caution">
    <text evidence="10">The sequence shown here is derived from an EMBL/GenBank/DDBJ whole genome shotgun (WGS) entry which is preliminary data.</text>
</comment>
<dbReference type="GO" id="GO:0006534">
    <property type="term" value="P:cysteine metabolic process"/>
    <property type="evidence" value="ECO:0007669"/>
    <property type="project" value="InterPro"/>
</dbReference>
<evidence type="ECO:0000256" key="5">
    <source>
        <dbReference type="ARBA" id="ARBA00021850"/>
    </source>
</evidence>
<dbReference type="PANTHER" id="PTHR43586">
    <property type="entry name" value="CYSTEINE DESULFURASE"/>
    <property type="match status" value="1"/>
</dbReference>
<comment type="function">
    <text evidence="2">Catalyzes the removal of elemental sulfur and selenium atoms from L-cysteine, L-cystine, L-selenocysteine, and L-selenocystine to produce L-alanine.</text>
</comment>
<protein>
    <recommendedName>
        <fullName evidence="5">Probable cysteine desulfurase</fullName>
        <ecNumber evidence="4">2.8.1.7</ecNumber>
    </recommendedName>
</protein>
<comment type="cofactor">
    <cofactor evidence="1">
        <name>pyridoxal 5'-phosphate</name>
        <dbReference type="ChEBI" id="CHEBI:597326"/>
    </cofactor>
</comment>
<reference evidence="11" key="1">
    <citation type="submission" date="2014-11" db="EMBL/GenBank/DDBJ databases">
        <title>Genome sequencing of Roseivirga sp. D-25.</title>
        <authorList>
            <person name="Selvaratnam C."/>
            <person name="Thevarajoo S."/>
            <person name="Goh K.M."/>
            <person name="Eee R."/>
            <person name="Chan K.-G."/>
            <person name="Chong C.S."/>
        </authorList>
    </citation>
    <scope>NUCLEOTIDE SEQUENCE [LARGE SCALE GENOMIC DNA]</scope>
    <source>
        <strain evidence="11">D-25</strain>
    </source>
</reference>
<accession>A0A0L8AH91</accession>
<dbReference type="CDD" id="cd06453">
    <property type="entry name" value="SufS_like"/>
    <property type="match status" value="1"/>
</dbReference>
<dbReference type="Gene3D" id="3.90.1150.10">
    <property type="entry name" value="Aspartate Aminotransferase, domain 1"/>
    <property type="match status" value="1"/>
</dbReference>
<comment type="similarity">
    <text evidence="3">Belongs to the class-V pyridoxal-phosphate-dependent aminotransferase family. Csd subfamily.</text>
</comment>
<dbReference type="InterPro" id="IPR000192">
    <property type="entry name" value="Aminotrans_V_dom"/>
</dbReference>
<dbReference type="AlphaFoldDB" id="A0A0L8AH91"/>
<name>A0A0L8AH91_9BACT</name>
<evidence type="ECO:0000256" key="4">
    <source>
        <dbReference type="ARBA" id="ARBA00012239"/>
    </source>
</evidence>
<keyword evidence="6" id="KW-0808">Transferase</keyword>
<evidence type="ECO:0000256" key="8">
    <source>
        <dbReference type="ARBA" id="ARBA00050776"/>
    </source>
</evidence>
<dbReference type="RefSeq" id="WP_053224676.1">
    <property type="nucleotide sequence ID" value="NZ_JSVA01000018.1"/>
</dbReference>
<dbReference type="Gene3D" id="3.40.640.10">
    <property type="entry name" value="Type I PLP-dependent aspartate aminotransferase-like (Major domain)"/>
    <property type="match status" value="1"/>
</dbReference>
<evidence type="ECO:0000313" key="10">
    <source>
        <dbReference type="EMBL" id="KOF01769.1"/>
    </source>
</evidence>
<evidence type="ECO:0000259" key="9">
    <source>
        <dbReference type="Pfam" id="PF00266"/>
    </source>
</evidence>
<organism evidence="10 11">
    <name type="scientific">Roseivirga seohaensis subsp. aquiponti</name>
    <dbReference type="NCBI Taxonomy" id="1566026"/>
    <lineage>
        <taxon>Bacteria</taxon>
        <taxon>Pseudomonadati</taxon>
        <taxon>Bacteroidota</taxon>
        <taxon>Cytophagia</taxon>
        <taxon>Cytophagales</taxon>
        <taxon>Roseivirgaceae</taxon>
        <taxon>Roseivirga</taxon>
    </lineage>
</organism>
<dbReference type="Pfam" id="PF00266">
    <property type="entry name" value="Aminotran_5"/>
    <property type="match status" value="1"/>
</dbReference>
<dbReference type="SUPFAM" id="SSF53383">
    <property type="entry name" value="PLP-dependent transferases"/>
    <property type="match status" value="1"/>
</dbReference>
<dbReference type="InterPro" id="IPR016454">
    <property type="entry name" value="Cysteine_dSase"/>
</dbReference>
<dbReference type="GO" id="GO:0030170">
    <property type="term" value="F:pyridoxal phosphate binding"/>
    <property type="evidence" value="ECO:0007669"/>
    <property type="project" value="InterPro"/>
</dbReference>
<evidence type="ECO:0000256" key="1">
    <source>
        <dbReference type="ARBA" id="ARBA00001933"/>
    </source>
</evidence>
<gene>
    <name evidence="10" type="ORF">OB69_15600</name>
</gene>
<dbReference type="OrthoDB" id="9804366at2"/>
<dbReference type="PATRIC" id="fig|1566026.4.peg.1440"/>
<feature type="domain" description="Aminotransferase class V" evidence="9">
    <location>
        <begin position="32"/>
        <end position="401"/>
    </location>
</feature>
<proteinExistence type="inferred from homology"/>